<comment type="caution">
    <text evidence="1">The sequence shown here is derived from an EMBL/GenBank/DDBJ whole genome shotgun (WGS) entry which is preliminary data.</text>
</comment>
<keyword evidence="2" id="KW-1185">Reference proteome</keyword>
<organism evidence="1 2">
    <name type="scientific">Russula earlei</name>
    <dbReference type="NCBI Taxonomy" id="71964"/>
    <lineage>
        <taxon>Eukaryota</taxon>
        <taxon>Fungi</taxon>
        <taxon>Dikarya</taxon>
        <taxon>Basidiomycota</taxon>
        <taxon>Agaricomycotina</taxon>
        <taxon>Agaricomycetes</taxon>
        <taxon>Russulales</taxon>
        <taxon>Russulaceae</taxon>
        <taxon>Russula</taxon>
    </lineage>
</organism>
<dbReference type="Proteomes" id="UP001207468">
    <property type="component" value="Unassembled WGS sequence"/>
</dbReference>
<proteinExistence type="predicted"/>
<dbReference type="EMBL" id="JAGFNK010000649">
    <property type="protein sequence ID" value="KAI9445735.1"/>
    <property type="molecule type" value="Genomic_DNA"/>
</dbReference>
<gene>
    <name evidence="1" type="ORF">F5148DRAFT_988556</name>
</gene>
<reference evidence="1" key="1">
    <citation type="submission" date="2021-03" db="EMBL/GenBank/DDBJ databases">
        <title>Evolutionary priming and transition to the ectomycorrhizal habit in an iconic lineage of mushroom-forming fungi: is preadaptation a requirement?</title>
        <authorList>
            <consortium name="DOE Joint Genome Institute"/>
            <person name="Looney B.P."/>
            <person name="Miyauchi S."/>
            <person name="Morin E."/>
            <person name="Drula E."/>
            <person name="Courty P.E."/>
            <person name="Chicoki N."/>
            <person name="Fauchery L."/>
            <person name="Kohler A."/>
            <person name="Kuo A."/>
            <person name="LaButti K."/>
            <person name="Pangilinan J."/>
            <person name="Lipzen A."/>
            <person name="Riley R."/>
            <person name="Andreopoulos W."/>
            <person name="He G."/>
            <person name="Johnson J."/>
            <person name="Barry K.W."/>
            <person name="Grigoriev I.V."/>
            <person name="Nagy L."/>
            <person name="Hibbett D."/>
            <person name="Henrissat B."/>
            <person name="Matheny P.B."/>
            <person name="Labbe J."/>
            <person name="Martin A.F."/>
        </authorList>
    </citation>
    <scope>NUCLEOTIDE SEQUENCE</scope>
    <source>
        <strain evidence="1">BPL698</strain>
    </source>
</reference>
<protein>
    <submittedName>
        <fullName evidence="1">FAD dependent oxidoreductase-domain-containing protein</fullName>
    </submittedName>
</protein>
<accession>A0ACC0TTT4</accession>
<evidence type="ECO:0000313" key="2">
    <source>
        <dbReference type="Proteomes" id="UP001207468"/>
    </source>
</evidence>
<name>A0ACC0TTT4_9AGAM</name>
<sequence length="249" mass="27756">MEWCRKSYTFFKEQSADRASGIRIIPLIKAAKAGAGDEDTWIQYMPANSLRELAGAELPQGYAKAFEAQVPLIETQLFLPYLQQQLVDKGVSFVQREITDLDGISQEYDIVVNCTGLGARELCNDATIFAVKGQVALLEPGYPDHIFLDNQTPSYIVPRKDATIVGGTYEEHNYDAHTVEEDLQQVLAKAYHIMPALRERKIIGSWAGLRPFRQSVRLERESNIIHNYGHGGSGFTLSFGCAEEVASLV</sequence>
<evidence type="ECO:0000313" key="1">
    <source>
        <dbReference type="EMBL" id="KAI9445735.1"/>
    </source>
</evidence>